<proteinExistence type="predicted"/>
<dbReference type="GeneID" id="94287492"/>
<dbReference type="Gene3D" id="3.30.70.890">
    <property type="entry name" value="GHMP kinase, C-terminal domain"/>
    <property type="match status" value="1"/>
</dbReference>
<dbReference type="RefSeq" id="XP_067753572.1">
    <property type="nucleotide sequence ID" value="XM_067897415.1"/>
</dbReference>
<name>A0A836L9W4_9TRYP</name>
<dbReference type="AlphaFoldDB" id="A0A836L9W4"/>
<accession>A0A836L9W4</accession>
<gene>
    <name evidence="1" type="ORF">JKF63_01368</name>
</gene>
<evidence type="ECO:0000313" key="1">
    <source>
        <dbReference type="EMBL" id="KAG5492788.1"/>
    </source>
</evidence>
<dbReference type="KEGG" id="phet:94287492"/>
<reference evidence="1 2" key="1">
    <citation type="submission" date="2021-02" db="EMBL/GenBank/DDBJ databases">
        <title>Porcisia hertigi Genome sequencing and assembly.</title>
        <authorList>
            <person name="Almutairi H."/>
            <person name="Gatherer D."/>
        </authorList>
    </citation>
    <scope>NUCLEOTIDE SEQUENCE [LARGE SCALE GENOMIC DNA]</scope>
    <source>
        <strain evidence="1 2">C119</strain>
    </source>
</reference>
<comment type="caution">
    <text evidence="1">The sequence shown here is derived from an EMBL/GenBank/DDBJ whole genome shotgun (WGS) entry which is preliminary data.</text>
</comment>
<dbReference type="EMBL" id="JAFJZO010000035">
    <property type="protein sequence ID" value="KAG5492788.1"/>
    <property type="molecule type" value="Genomic_DNA"/>
</dbReference>
<keyword evidence="2" id="KW-1185">Reference proteome</keyword>
<dbReference type="Proteomes" id="UP000674318">
    <property type="component" value="Chromosome 35"/>
</dbReference>
<evidence type="ECO:0008006" key="3">
    <source>
        <dbReference type="Google" id="ProtNLM"/>
    </source>
</evidence>
<protein>
    <recommendedName>
        <fullName evidence="3">GHMP kinase C-terminal domain-containing protein</fullName>
    </recommendedName>
</protein>
<sequence length="61" mass="6377">MGCGFGGCILLILKRSAVDRVLKNVQSAFRAKFGVTPEAYPVEVCGGSFVVSLWSGPSSSP</sequence>
<organism evidence="1 2">
    <name type="scientific">Porcisia hertigi</name>
    <dbReference type="NCBI Taxonomy" id="2761500"/>
    <lineage>
        <taxon>Eukaryota</taxon>
        <taxon>Discoba</taxon>
        <taxon>Euglenozoa</taxon>
        <taxon>Kinetoplastea</taxon>
        <taxon>Metakinetoplastina</taxon>
        <taxon>Trypanosomatida</taxon>
        <taxon>Trypanosomatidae</taxon>
        <taxon>Leishmaniinae</taxon>
        <taxon>Porcisia</taxon>
    </lineage>
</organism>
<dbReference type="InterPro" id="IPR036554">
    <property type="entry name" value="GHMP_kinase_C_sf"/>
</dbReference>
<dbReference type="SUPFAM" id="SSF55060">
    <property type="entry name" value="GHMP Kinase, C-terminal domain"/>
    <property type="match status" value="1"/>
</dbReference>
<evidence type="ECO:0000313" key="2">
    <source>
        <dbReference type="Proteomes" id="UP000674318"/>
    </source>
</evidence>